<keyword evidence="1" id="KW-1133">Transmembrane helix</keyword>
<sequence length="144" mass="14896">MKQSIQLSKGLTVVSWVTRIVAAVILLQTLFFKFSAHPDSVAIFTAVGQEPIGRIGSGIVELIASVMLFVPGLVAVGAALAVGTMSGAIFFHLTSLGVVVNDDGGTLFSLAIVVWVCSAVGLWLYRGTLPVIGPKLVGRTGGVS</sequence>
<evidence type="ECO:0008006" key="4">
    <source>
        <dbReference type="Google" id="ProtNLM"/>
    </source>
</evidence>
<keyword evidence="1" id="KW-0472">Membrane</keyword>
<organism evidence="2 3">
    <name type="scientific">Actomonas aquatica</name>
    <dbReference type="NCBI Taxonomy" id="2866162"/>
    <lineage>
        <taxon>Bacteria</taxon>
        <taxon>Pseudomonadati</taxon>
        <taxon>Verrucomicrobiota</taxon>
        <taxon>Opitutia</taxon>
        <taxon>Opitutales</taxon>
        <taxon>Opitutaceae</taxon>
        <taxon>Actomonas</taxon>
    </lineage>
</organism>
<protein>
    <recommendedName>
        <fullName evidence="4">DoxX family protein</fullName>
    </recommendedName>
</protein>
<reference evidence="2 3" key="1">
    <citation type="submission" date="2021-08" db="EMBL/GenBank/DDBJ databases">
        <authorList>
            <person name="Zhang D."/>
            <person name="Zhang A."/>
            <person name="Wang L."/>
        </authorList>
    </citation>
    <scope>NUCLEOTIDE SEQUENCE [LARGE SCALE GENOMIC DNA]</scope>
    <source>
        <strain evidence="2 3">WL0086</strain>
    </source>
</reference>
<evidence type="ECO:0000313" key="3">
    <source>
        <dbReference type="Proteomes" id="UP000738431"/>
    </source>
</evidence>
<dbReference type="Proteomes" id="UP000738431">
    <property type="component" value="Chromosome"/>
</dbReference>
<dbReference type="RefSeq" id="WP_221029432.1">
    <property type="nucleotide sequence ID" value="NZ_CP139781.1"/>
</dbReference>
<feature type="transmembrane region" description="Helical" evidence="1">
    <location>
        <begin position="12"/>
        <end position="32"/>
    </location>
</feature>
<keyword evidence="3" id="KW-1185">Reference proteome</keyword>
<feature type="transmembrane region" description="Helical" evidence="1">
    <location>
        <begin position="77"/>
        <end position="100"/>
    </location>
</feature>
<gene>
    <name evidence="2" type="ORF">K1X11_020270</name>
</gene>
<accession>A0ABZ1C708</accession>
<evidence type="ECO:0000313" key="2">
    <source>
        <dbReference type="EMBL" id="WRQ87155.1"/>
    </source>
</evidence>
<proteinExistence type="predicted"/>
<evidence type="ECO:0000256" key="1">
    <source>
        <dbReference type="SAM" id="Phobius"/>
    </source>
</evidence>
<reference evidence="2 3" key="2">
    <citation type="submission" date="2023-12" db="EMBL/GenBank/DDBJ databases">
        <title>Description of an unclassified Opitutus bacterium of Verrucomicrobiota.</title>
        <authorList>
            <person name="Zhang D.-F."/>
        </authorList>
    </citation>
    <scope>NUCLEOTIDE SEQUENCE [LARGE SCALE GENOMIC DNA]</scope>
    <source>
        <strain evidence="2 3">WL0086</strain>
    </source>
</reference>
<keyword evidence="1" id="KW-0812">Transmembrane</keyword>
<dbReference type="EMBL" id="CP139781">
    <property type="protein sequence ID" value="WRQ87155.1"/>
    <property type="molecule type" value="Genomic_DNA"/>
</dbReference>
<feature type="transmembrane region" description="Helical" evidence="1">
    <location>
        <begin position="106"/>
        <end position="125"/>
    </location>
</feature>
<name>A0ABZ1C708_9BACT</name>